<organism evidence="1 2">
    <name type="scientific">Neophaeococcomyces mojaviensis</name>
    <dbReference type="NCBI Taxonomy" id="3383035"/>
    <lineage>
        <taxon>Eukaryota</taxon>
        <taxon>Fungi</taxon>
        <taxon>Dikarya</taxon>
        <taxon>Ascomycota</taxon>
        <taxon>Pezizomycotina</taxon>
        <taxon>Eurotiomycetes</taxon>
        <taxon>Chaetothyriomycetidae</taxon>
        <taxon>Chaetothyriales</taxon>
        <taxon>Chaetothyriales incertae sedis</taxon>
        <taxon>Neophaeococcomyces</taxon>
    </lineage>
</organism>
<dbReference type="EMBL" id="JAPDRQ010000037">
    <property type="protein sequence ID" value="KAJ9659697.1"/>
    <property type="molecule type" value="Genomic_DNA"/>
</dbReference>
<evidence type="ECO:0000313" key="2">
    <source>
        <dbReference type="Proteomes" id="UP001172386"/>
    </source>
</evidence>
<proteinExistence type="predicted"/>
<accession>A0ACC3AD81</accession>
<name>A0ACC3AD81_9EURO</name>
<keyword evidence="2" id="KW-1185">Reference proteome</keyword>
<protein>
    <submittedName>
        <fullName evidence="1">Uncharacterized protein</fullName>
    </submittedName>
</protein>
<gene>
    <name evidence="1" type="ORF">H2198_002944</name>
</gene>
<sequence>MFHLILNRLSNWRQSRNDISTRTFIDEQIKIIQRYDPKTGVKCGGKNFLLARTLPNARLKTVFGIDNAFTTDSSARSNGFVKDARHQLQTSIGIKDQGVNMVEGKWSDIINFTRSTIAKELPLRGEIINLADLIQFVTLKISLKFLFDAAEDKLEKREGISYLAKTINILWIESKNMHSENGWEWKDEARMHDCLRDLTGKDALDPLQNPMNLILPGYETMWRAVFRGILEVYFRDQAADTTTWQRLLAKFLQNPTKKQFQSDEAGGTESLCAKDIVKEILRIYPPT</sequence>
<evidence type="ECO:0000313" key="1">
    <source>
        <dbReference type="EMBL" id="KAJ9659697.1"/>
    </source>
</evidence>
<comment type="caution">
    <text evidence="1">The sequence shown here is derived from an EMBL/GenBank/DDBJ whole genome shotgun (WGS) entry which is preliminary data.</text>
</comment>
<reference evidence="1" key="1">
    <citation type="submission" date="2022-10" db="EMBL/GenBank/DDBJ databases">
        <title>Culturing micro-colonial fungi from biological soil crusts in the Mojave desert and describing Neophaeococcomyces mojavensis, and introducing the new genera and species Taxawa tesnikishii.</title>
        <authorList>
            <person name="Kurbessoian T."/>
            <person name="Stajich J.E."/>
        </authorList>
    </citation>
    <scope>NUCLEOTIDE SEQUENCE</scope>
    <source>
        <strain evidence="1">JES_112</strain>
    </source>
</reference>
<dbReference type="Proteomes" id="UP001172386">
    <property type="component" value="Unassembled WGS sequence"/>
</dbReference>